<proteinExistence type="predicted"/>
<dbReference type="RefSeq" id="WP_251912166.1">
    <property type="nucleotide sequence ID" value="NZ_JAMRXG010000005.1"/>
</dbReference>
<reference evidence="1" key="1">
    <citation type="submission" date="2022-06" db="EMBL/GenBank/DDBJ databases">
        <title>Novel species in genus nocardia.</title>
        <authorList>
            <person name="Li F."/>
        </authorList>
    </citation>
    <scope>NUCLEOTIDE SEQUENCE</scope>
    <source>
        <strain evidence="1">CDC141</strain>
    </source>
</reference>
<dbReference type="EMBL" id="JAMRXG010000005">
    <property type="protein sequence ID" value="MCM6774505.1"/>
    <property type="molecule type" value="Genomic_DNA"/>
</dbReference>
<keyword evidence="2" id="KW-1185">Reference proteome</keyword>
<gene>
    <name evidence="1" type="ORF">NDR86_13570</name>
</gene>
<accession>A0A9X2IY23</accession>
<organism evidence="1 2">
    <name type="scientific">Nocardia pulmonis</name>
    <dbReference type="NCBI Taxonomy" id="2951408"/>
    <lineage>
        <taxon>Bacteria</taxon>
        <taxon>Bacillati</taxon>
        <taxon>Actinomycetota</taxon>
        <taxon>Actinomycetes</taxon>
        <taxon>Mycobacteriales</taxon>
        <taxon>Nocardiaceae</taxon>
        <taxon>Nocardia</taxon>
    </lineage>
</organism>
<dbReference type="Proteomes" id="UP001139157">
    <property type="component" value="Unassembled WGS sequence"/>
</dbReference>
<evidence type="ECO:0000313" key="1">
    <source>
        <dbReference type="EMBL" id="MCM6774505.1"/>
    </source>
</evidence>
<sequence length="209" mass="22960">MNTDEKITIHQLLGRIVYFHVLMIEPALPGTTRHQQRLDCDCCRHRLGVTGPEDPITMPWTVLLDIATSLRVPVWCAREGPCCSVCRVRRSTAAIACSWIDTETLTYADTEPAAAQRGSWCGLIASQIADVFAHYTDTRCAAPHAPIATMPPPGDRFPLAAEQAALWAAPIGRAPVISWLNHCADLGDIAHELHTRRGHHENTVTDRAG</sequence>
<protein>
    <submittedName>
        <fullName evidence="1">Uncharacterized protein</fullName>
    </submittedName>
</protein>
<name>A0A9X2IY23_9NOCA</name>
<evidence type="ECO:0000313" key="2">
    <source>
        <dbReference type="Proteomes" id="UP001139157"/>
    </source>
</evidence>
<dbReference type="AlphaFoldDB" id="A0A9X2IY23"/>
<comment type="caution">
    <text evidence="1">The sequence shown here is derived from an EMBL/GenBank/DDBJ whole genome shotgun (WGS) entry which is preliminary data.</text>
</comment>